<evidence type="ECO:0000256" key="11">
    <source>
        <dbReference type="SAM" id="Phobius"/>
    </source>
</evidence>
<evidence type="ECO:0000256" key="9">
    <source>
        <dbReference type="RuleBase" id="RU004335"/>
    </source>
</evidence>
<keyword evidence="7" id="KW-1015">Disulfide bond</keyword>
<keyword evidence="15" id="KW-1185">Reference proteome</keyword>
<comment type="catalytic activity">
    <reaction evidence="1">
        <text>Hydrolysis of (1-&gt;3)-beta-D-glucosidic linkages in (1-&gt;3)-beta-D-glucans.</text>
        <dbReference type="EC" id="3.2.1.39"/>
    </reaction>
</comment>
<evidence type="ECO:0000256" key="6">
    <source>
        <dbReference type="ARBA" id="ARBA00022821"/>
    </source>
</evidence>
<gene>
    <name evidence="14" type="ORF">GUJ93_ZPchr0001g30175</name>
</gene>
<dbReference type="FunFam" id="3.20.20.80:FF:000002">
    <property type="entry name" value="Glucan endo-1,3-beta-glucosidase 3"/>
    <property type="match status" value="1"/>
</dbReference>
<evidence type="ECO:0000313" key="14">
    <source>
        <dbReference type="EMBL" id="KAG8055492.1"/>
    </source>
</evidence>
<accession>A0A8J5RVA5</accession>
<evidence type="ECO:0000256" key="1">
    <source>
        <dbReference type="ARBA" id="ARBA00000382"/>
    </source>
</evidence>
<evidence type="ECO:0000256" key="3">
    <source>
        <dbReference type="ARBA" id="ARBA00012780"/>
    </source>
</evidence>
<reference evidence="14" key="2">
    <citation type="submission" date="2021-02" db="EMBL/GenBank/DDBJ databases">
        <authorList>
            <person name="Kimball J.A."/>
            <person name="Haas M.W."/>
            <person name="Macchietto M."/>
            <person name="Kono T."/>
            <person name="Duquette J."/>
            <person name="Shao M."/>
        </authorList>
    </citation>
    <scope>NUCLEOTIDE SEQUENCE</scope>
    <source>
        <tissue evidence="14">Fresh leaf tissue</tissue>
    </source>
</reference>
<sequence>MARLAFVALLFSLLVGEFLEPRSYSSVALICIVVVPFLGRSLVSATTASRVLCGTRIRFFLFVGSGVILWWTLNLFVLLGGNHSFHHSTSQDCFFFIWEKKRNINDHRKMSSCNVAFAGQCFAGKVGICYGRNADDLPAPDKVVQLIQQQSVKYVRIYDTNIDVIKAFANTGVELMVGVPNADLLPFAQYQSNVDTWLKNSILPYYPATMITYITVGAEVTESPVNVSALVVPAMRNVHTGLKKVGLHKKITISSTHSLGILSRSFPPSAGAFNSSYAYFLKPMLEFLVENQAPFMVDLYPYYAYQNSPSNVSLNYALFSPQSQDVIDPNTGLVYTNMFDAQVDSIFFALMALNFKTLKIMVTETGWPNKGAVKETGATPDNAQTYNTNLVRHVVNDSGTPAKPGEEIDVYIFSLFNENRKPGIESERNWGLFFPDQSSIYSLDWTGRGNVDITTGGNITNANVGWCVASSNASEADLQNGLNWACGPGNVDCSAIQPSQPCYQPDTLASHASYAFNSYYQQNGANDVACDFGGTGMRTTKDPSYDTCVYMAAGSKMSTTNSSTSPVPDASSSPQMNRFFSLLLPMLPIVIAARIL</sequence>
<evidence type="ECO:0000256" key="7">
    <source>
        <dbReference type="ARBA" id="ARBA00023157"/>
    </source>
</evidence>
<dbReference type="InterPro" id="IPR000490">
    <property type="entry name" value="Glyco_hydro_17"/>
</dbReference>
<dbReference type="EC" id="3.2.1.39" evidence="3"/>
<dbReference type="Pfam" id="PF07983">
    <property type="entry name" value="X8"/>
    <property type="match status" value="1"/>
</dbReference>
<dbReference type="FunFam" id="1.20.58.1040:FF:000008">
    <property type="entry name" value="Glucan endo-1,3-beta-glucosidase 13"/>
    <property type="match status" value="1"/>
</dbReference>
<keyword evidence="11" id="KW-1133">Transmembrane helix</keyword>
<dbReference type="PANTHER" id="PTHR32227">
    <property type="entry name" value="GLUCAN ENDO-1,3-BETA-GLUCOSIDASE BG1-RELATED-RELATED"/>
    <property type="match status" value="1"/>
</dbReference>
<comment type="caution">
    <text evidence="14">The sequence shown here is derived from an EMBL/GenBank/DDBJ whole genome shotgun (WGS) entry which is preliminary data.</text>
</comment>
<feature type="transmembrane region" description="Helical" evidence="11">
    <location>
        <begin position="59"/>
        <end position="81"/>
    </location>
</feature>
<dbReference type="GO" id="GO:0006952">
    <property type="term" value="P:defense response"/>
    <property type="evidence" value="ECO:0007669"/>
    <property type="project" value="UniProtKB-KW"/>
</dbReference>
<dbReference type="GO" id="GO:0042973">
    <property type="term" value="F:glucan endo-1,3-beta-D-glucosidase activity"/>
    <property type="evidence" value="ECO:0007669"/>
    <property type="project" value="UniProtKB-EC"/>
</dbReference>
<proteinExistence type="inferred from homology"/>
<dbReference type="AlphaFoldDB" id="A0A8J5RVA5"/>
<evidence type="ECO:0000256" key="4">
    <source>
        <dbReference type="ARBA" id="ARBA00022729"/>
    </source>
</evidence>
<feature type="chain" id="PRO_5035293315" description="glucan endo-1,3-beta-D-glucosidase" evidence="12">
    <location>
        <begin position="17"/>
        <end position="596"/>
    </location>
</feature>
<dbReference type="GO" id="GO:0005975">
    <property type="term" value="P:carbohydrate metabolic process"/>
    <property type="evidence" value="ECO:0007669"/>
    <property type="project" value="InterPro"/>
</dbReference>
<evidence type="ECO:0000256" key="2">
    <source>
        <dbReference type="ARBA" id="ARBA00008773"/>
    </source>
</evidence>
<keyword evidence="11" id="KW-0812">Transmembrane</keyword>
<dbReference type="EMBL" id="JAAALK010000288">
    <property type="protein sequence ID" value="KAG8055492.1"/>
    <property type="molecule type" value="Genomic_DNA"/>
</dbReference>
<keyword evidence="11" id="KW-0472">Membrane</keyword>
<evidence type="ECO:0000256" key="8">
    <source>
        <dbReference type="ARBA" id="ARBA00023295"/>
    </source>
</evidence>
<keyword evidence="8 10" id="KW-0326">Glycosidase</keyword>
<keyword evidence="4 12" id="KW-0732">Signal</keyword>
<evidence type="ECO:0000256" key="10">
    <source>
        <dbReference type="RuleBase" id="RU004336"/>
    </source>
</evidence>
<evidence type="ECO:0000256" key="5">
    <source>
        <dbReference type="ARBA" id="ARBA00022801"/>
    </source>
</evidence>
<dbReference type="InterPro" id="IPR044965">
    <property type="entry name" value="Glyco_hydro_17_plant"/>
</dbReference>
<comment type="similarity">
    <text evidence="2 9">Belongs to the glycosyl hydrolase 17 family.</text>
</comment>
<keyword evidence="5 10" id="KW-0378">Hydrolase</keyword>
<keyword evidence="6" id="KW-0611">Plant defense</keyword>
<reference evidence="14" key="1">
    <citation type="journal article" date="2021" name="bioRxiv">
        <title>Whole Genome Assembly and Annotation of Northern Wild Rice, Zizania palustris L., Supports a Whole Genome Duplication in the Zizania Genus.</title>
        <authorList>
            <person name="Haas M."/>
            <person name="Kono T."/>
            <person name="Macchietto M."/>
            <person name="Millas R."/>
            <person name="McGilp L."/>
            <person name="Shao M."/>
            <person name="Duquette J."/>
            <person name="Hirsch C.N."/>
            <person name="Kimball J."/>
        </authorList>
    </citation>
    <scope>NUCLEOTIDE SEQUENCE</scope>
    <source>
        <tissue evidence="14">Fresh leaf tissue</tissue>
    </source>
</reference>
<evidence type="ECO:0000313" key="15">
    <source>
        <dbReference type="Proteomes" id="UP000729402"/>
    </source>
</evidence>
<dbReference type="SMART" id="SM00768">
    <property type="entry name" value="X8"/>
    <property type="match status" value="1"/>
</dbReference>
<dbReference type="Pfam" id="PF00332">
    <property type="entry name" value="Glyco_hydro_17"/>
    <property type="match status" value="1"/>
</dbReference>
<feature type="signal peptide" evidence="12">
    <location>
        <begin position="1"/>
        <end position="16"/>
    </location>
</feature>
<feature type="transmembrane region" description="Helical" evidence="11">
    <location>
        <begin position="26"/>
        <end position="47"/>
    </location>
</feature>
<feature type="domain" description="X8" evidence="13">
    <location>
        <begin position="465"/>
        <end position="550"/>
    </location>
</feature>
<dbReference type="InterPro" id="IPR012946">
    <property type="entry name" value="X8"/>
</dbReference>
<evidence type="ECO:0000259" key="13">
    <source>
        <dbReference type="SMART" id="SM00768"/>
    </source>
</evidence>
<organism evidence="14 15">
    <name type="scientific">Zizania palustris</name>
    <name type="common">Northern wild rice</name>
    <dbReference type="NCBI Taxonomy" id="103762"/>
    <lineage>
        <taxon>Eukaryota</taxon>
        <taxon>Viridiplantae</taxon>
        <taxon>Streptophyta</taxon>
        <taxon>Embryophyta</taxon>
        <taxon>Tracheophyta</taxon>
        <taxon>Spermatophyta</taxon>
        <taxon>Magnoliopsida</taxon>
        <taxon>Liliopsida</taxon>
        <taxon>Poales</taxon>
        <taxon>Poaceae</taxon>
        <taxon>BOP clade</taxon>
        <taxon>Oryzoideae</taxon>
        <taxon>Oryzeae</taxon>
        <taxon>Zizaniinae</taxon>
        <taxon>Zizania</taxon>
    </lineage>
</organism>
<evidence type="ECO:0000256" key="12">
    <source>
        <dbReference type="SAM" id="SignalP"/>
    </source>
</evidence>
<dbReference type="OrthoDB" id="941679at2759"/>
<name>A0A8J5RVA5_ZIZPA</name>
<dbReference type="PROSITE" id="PS00587">
    <property type="entry name" value="GLYCOSYL_HYDROL_F17"/>
    <property type="match status" value="1"/>
</dbReference>
<protein>
    <recommendedName>
        <fullName evidence="3">glucan endo-1,3-beta-D-glucosidase</fullName>
        <ecNumber evidence="3">3.2.1.39</ecNumber>
    </recommendedName>
</protein>
<dbReference type="Proteomes" id="UP000729402">
    <property type="component" value="Unassembled WGS sequence"/>
</dbReference>